<gene>
    <name evidence="1" type="ORF">EVAR_45807_1</name>
</gene>
<proteinExistence type="predicted"/>
<name>A0A4C1X259_EUMVA</name>
<keyword evidence="2" id="KW-1185">Reference proteome</keyword>
<accession>A0A4C1X259</accession>
<protein>
    <submittedName>
        <fullName evidence="1">Uncharacterized protein</fullName>
    </submittedName>
</protein>
<sequence length="129" mass="14813">MRYPIPFFAGLQAKSDNALVTPLPLRESMGGGDHALYDVSHARNSNSGWLQAFFHQNRLTENQLILKDKLHVYEFAGAGVCSYDGSSDIEEWSEDWQMVFSYTKRDSVVWDSLSKPHFVPTLHRMFKSR</sequence>
<organism evidence="1 2">
    <name type="scientific">Eumeta variegata</name>
    <name type="common">Bagworm moth</name>
    <name type="synonym">Eumeta japonica</name>
    <dbReference type="NCBI Taxonomy" id="151549"/>
    <lineage>
        <taxon>Eukaryota</taxon>
        <taxon>Metazoa</taxon>
        <taxon>Ecdysozoa</taxon>
        <taxon>Arthropoda</taxon>
        <taxon>Hexapoda</taxon>
        <taxon>Insecta</taxon>
        <taxon>Pterygota</taxon>
        <taxon>Neoptera</taxon>
        <taxon>Endopterygota</taxon>
        <taxon>Lepidoptera</taxon>
        <taxon>Glossata</taxon>
        <taxon>Ditrysia</taxon>
        <taxon>Tineoidea</taxon>
        <taxon>Psychidae</taxon>
        <taxon>Oiketicinae</taxon>
        <taxon>Eumeta</taxon>
    </lineage>
</organism>
<dbReference type="Proteomes" id="UP000299102">
    <property type="component" value="Unassembled WGS sequence"/>
</dbReference>
<dbReference type="EMBL" id="BGZK01000707">
    <property type="protein sequence ID" value="GBP57052.1"/>
    <property type="molecule type" value="Genomic_DNA"/>
</dbReference>
<dbReference type="AlphaFoldDB" id="A0A4C1X259"/>
<comment type="caution">
    <text evidence="1">The sequence shown here is derived from an EMBL/GenBank/DDBJ whole genome shotgun (WGS) entry which is preliminary data.</text>
</comment>
<evidence type="ECO:0000313" key="1">
    <source>
        <dbReference type="EMBL" id="GBP57052.1"/>
    </source>
</evidence>
<reference evidence="1 2" key="1">
    <citation type="journal article" date="2019" name="Commun. Biol.">
        <title>The bagworm genome reveals a unique fibroin gene that provides high tensile strength.</title>
        <authorList>
            <person name="Kono N."/>
            <person name="Nakamura H."/>
            <person name="Ohtoshi R."/>
            <person name="Tomita M."/>
            <person name="Numata K."/>
            <person name="Arakawa K."/>
        </authorList>
    </citation>
    <scope>NUCLEOTIDE SEQUENCE [LARGE SCALE GENOMIC DNA]</scope>
</reference>
<evidence type="ECO:0000313" key="2">
    <source>
        <dbReference type="Proteomes" id="UP000299102"/>
    </source>
</evidence>